<dbReference type="InterPro" id="IPR017871">
    <property type="entry name" value="ABC_transporter-like_CS"/>
</dbReference>
<dbReference type="InterPro" id="IPR003439">
    <property type="entry name" value="ABC_transporter-like_ATP-bd"/>
</dbReference>
<dbReference type="SUPFAM" id="SSF52540">
    <property type="entry name" value="P-loop containing nucleoside triphosphate hydrolases"/>
    <property type="match status" value="1"/>
</dbReference>
<evidence type="ECO:0000256" key="1">
    <source>
        <dbReference type="ARBA" id="ARBA00022448"/>
    </source>
</evidence>
<feature type="non-terminal residue" evidence="10">
    <location>
        <position position="1"/>
    </location>
</feature>
<name>A0A9E7FYM3_9LILI</name>
<dbReference type="InterPro" id="IPR011527">
    <property type="entry name" value="ABC1_TM_dom"/>
</dbReference>
<keyword evidence="5 7" id="KW-1133">Transmembrane helix</keyword>
<sequence>VAWLWILSNFPPSKPSSYPSPTPFAGVTGRGAGAGAFAPSRFHLRAQPEEWQDRVMEACSLKKNLEVMPFGDQTVTGERRVNVSGGQKQRIQIARAIYHDADIYLFDDPFSAVDVHTGSYLFKSYYGFFVVVECLLGFLASRTVVYVIHQVEFLPSADFILFMKDGRIAEAGKHSEILNSEAKFMELVGAHMDDLVAHNMIERSCGTSSNSIKVDSSDSKFGPQITLKEGLDHEENEKSDQINQKGQIVQEEERERRKIWSTNYSKVCSNYRITLKSPTSDDLEPHVSGSLPIYVYVALAVGSFASYLISTLLLVHVRCKTATMLFSKMHTCIFWASLSFFDSTPSGRILNKQCCNLARCLIMLVPQQHYISTSRDIARLIGVCEAPVIQHFAETISGLISVGSFGQEKGFVDTNYNLTYDLSRLEFHSAATMQ</sequence>
<dbReference type="SUPFAM" id="SSF90123">
    <property type="entry name" value="ABC transporter transmembrane region"/>
    <property type="match status" value="1"/>
</dbReference>
<evidence type="ECO:0000256" key="6">
    <source>
        <dbReference type="ARBA" id="ARBA00023136"/>
    </source>
</evidence>
<evidence type="ECO:0000256" key="2">
    <source>
        <dbReference type="ARBA" id="ARBA00022692"/>
    </source>
</evidence>
<dbReference type="Proteomes" id="UP001055439">
    <property type="component" value="Chromosome 5"/>
</dbReference>
<dbReference type="EMBL" id="CP097507">
    <property type="protein sequence ID" value="URE04874.1"/>
    <property type="molecule type" value="Genomic_DNA"/>
</dbReference>
<proteinExistence type="predicted"/>
<protein>
    <submittedName>
        <fullName evidence="10">ABC transporter transmembrane region</fullName>
    </submittedName>
</protein>
<evidence type="ECO:0000259" key="9">
    <source>
        <dbReference type="Pfam" id="PF00664"/>
    </source>
</evidence>
<dbReference type="PROSITE" id="PS00211">
    <property type="entry name" value="ABC_TRANSPORTER_1"/>
    <property type="match status" value="1"/>
</dbReference>
<dbReference type="AlphaFoldDB" id="A0A9E7FYM3"/>
<keyword evidence="2 7" id="KW-0812">Transmembrane</keyword>
<dbReference type="InterPro" id="IPR027417">
    <property type="entry name" value="P-loop_NTPase"/>
</dbReference>
<gene>
    <name evidence="10" type="ORF">MUK42_19916</name>
</gene>
<dbReference type="GO" id="GO:0140359">
    <property type="term" value="F:ABC-type transporter activity"/>
    <property type="evidence" value="ECO:0007669"/>
    <property type="project" value="InterPro"/>
</dbReference>
<dbReference type="PANTHER" id="PTHR24223:SF181">
    <property type="entry name" value="ABC TRANSPORTER C FAMILY MEMBER 3"/>
    <property type="match status" value="1"/>
</dbReference>
<evidence type="ECO:0000313" key="10">
    <source>
        <dbReference type="EMBL" id="URE04874.1"/>
    </source>
</evidence>
<dbReference type="Pfam" id="PF00005">
    <property type="entry name" value="ABC_tran"/>
    <property type="match status" value="1"/>
</dbReference>
<dbReference type="GO" id="GO:0016020">
    <property type="term" value="C:membrane"/>
    <property type="evidence" value="ECO:0007669"/>
    <property type="project" value="InterPro"/>
</dbReference>
<evidence type="ECO:0000256" key="3">
    <source>
        <dbReference type="ARBA" id="ARBA00022741"/>
    </source>
</evidence>
<dbReference type="InterPro" id="IPR050173">
    <property type="entry name" value="ABC_transporter_C-like"/>
</dbReference>
<dbReference type="PANTHER" id="PTHR24223">
    <property type="entry name" value="ATP-BINDING CASSETTE SUB-FAMILY C"/>
    <property type="match status" value="1"/>
</dbReference>
<evidence type="ECO:0000259" key="8">
    <source>
        <dbReference type="Pfam" id="PF00005"/>
    </source>
</evidence>
<keyword evidence="4" id="KW-0067">ATP-binding</keyword>
<feature type="domain" description="ABC transporter" evidence="8">
    <location>
        <begin position="62"/>
        <end position="110"/>
    </location>
</feature>
<dbReference type="GO" id="GO:0016887">
    <property type="term" value="F:ATP hydrolysis activity"/>
    <property type="evidence" value="ECO:0007669"/>
    <property type="project" value="InterPro"/>
</dbReference>
<organism evidence="10 11">
    <name type="scientific">Musa troglodytarum</name>
    <name type="common">fe'i banana</name>
    <dbReference type="NCBI Taxonomy" id="320322"/>
    <lineage>
        <taxon>Eukaryota</taxon>
        <taxon>Viridiplantae</taxon>
        <taxon>Streptophyta</taxon>
        <taxon>Embryophyta</taxon>
        <taxon>Tracheophyta</taxon>
        <taxon>Spermatophyta</taxon>
        <taxon>Magnoliopsida</taxon>
        <taxon>Liliopsida</taxon>
        <taxon>Zingiberales</taxon>
        <taxon>Musaceae</taxon>
        <taxon>Musa</taxon>
    </lineage>
</organism>
<evidence type="ECO:0000256" key="7">
    <source>
        <dbReference type="SAM" id="Phobius"/>
    </source>
</evidence>
<feature type="domain" description="ABC transmembrane type-1" evidence="9">
    <location>
        <begin position="289"/>
        <end position="351"/>
    </location>
</feature>
<keyword evidence="6 7" id="KW-0472">Membrane</keyword>
<dbReference type="Gene3D" id="3.40.50.300">
    <property type="entry name" value="P-loop containing nucleotide triphosphate hydrolases"/>
    <property type="match status" value="1"/>
</dbReference>
<dbReference type="GO" id="GO:0005524">
    <property type="term" value="F:ATP binding"/>
    <property type="evidence" value="ECO:0007669"/>
    <property type="project" value="UniProtKB-KW"/>
</dbReference>
<dbReference type="InterPro" id="IPR036640">
    <property type="entry name" value="ABC1_TM_sf"/>
</dbReference>
<reference evidence="10" key="1">
    <citation type="submission" date="2022-05" db="EMBL/GenBank/DDBJ databases">
        <title>The Musa troglodytarum L. genome provides insights into the mechanism of non-climacteric behaviour and enrichment of carotenoids.</title>
        <authorList>
            <person name="Wang J."/>
        </authorList>
    </citation>
    <scope>NUCLEOTIDE SEQUENCE</scope>
    <source>
        <tissue evidence="10">Leaf</tissue>
    </source>
</reference>
<keyword evidence="3" id="KW-0547">Nucleotide-binding</keyword>
<feature type="transmembrane region" description="Helical" evidence="7">
    <location>
        <begin position="293"/>
        <end position="315"/>
    </location>
</feature>
<dbReference type="Pfam" id="PF00664">
    <property type="entry name" value="ABC_membrane"/>
    <property type="match status" value="1"/>
</dbReference>
<evidence type="ECO:0000256" key="5">
    <source>
        <dbReference type="ARBA" id="ARBA00022989"/>
    </source>
</evidence>
<dbReference type="OrthoDB" id="6500128at2759"/>
<keyword evidence="1" id="KW-0813">Transport</keyword>
<dbReference type="Gene3D" id="1.20.1560.10">
    <property type="entry name" value="ABC transporter type 1, transmembrane domain"/>
    <property type="match status" value="1"/>
</dbReference>
<evidence type="ECO:0000313" key="11">
    <source>
        <dbReference type="Proteomes" id="UP001055439"/>
    </source>
</evidence>
<accession>A0A9E7FYM3</accession>
<keyword evidence="11" id="KW-1185">Reference proteome</keyword>
<evidence type="ECO:0000256" key="4">
    <source>
        <dbReference type="ARBA" id="ARBA00022840"/>
    </source>
</evidence>